<dbReference type="VEuPathDB" id="FungiDB:RhiirA1_530247"/>
<feature type="transmembrane region" description="Helical" evidence="11">
    <location>
        <begin position="383"/>
        <end position="399"/>
    </location>
</feature>
<keyword evidence="5 11" id="KW-0808">Transferase</keyword>
<keyword evidence="9 11" id="KW-0472">Membrane</keyword>
<dbReference type="GO" id="GO:0005789">
    <property type="term" value="C:endoplasmic reticulum membrane"/>
    <property type="evidence" value="ECO:0007669"/>
    <property type="project" value="UniProtKB-SubCell"/>
</dbReference>
<evidence type="ECO:0000256" key="10">
    <source>
        <dbReference type="ARBA" id="ARBA00047346"/>
    </source>
</evidence>
<evidence type="ECO:0000313" key="13">
    <source>
        <dbReference type="Proteomes" id="UP000234323"/>
    </source>
</evidence>
<comment type="similarity">
    <text evidence="3 11">Belongs to the ALG6/ALG8 glucosyltransferase family.</text>
</comment>
<accession>A0A2I1GN81</accession>
<evidence type="ECO:0000313" key="12">
    <source>
        <dbReference type="EMBL" id="PKY48070.1"/>
    </source>
</evidence>
<evidence type="ECO:0000256" key="4">
    <source>
        <dbReference type="ARBA" id="ARBA00022676"/>
    </source>
</evidence>
<keyword evidence="8 11" id="KW-1133">Transmembrane helix</keyword>
<dbReference type="PANTHER" id="PTHR12413:SF2">
    <property type="entry name" value="DOLICHYL PYROPHOSPHATE GLC1MAN9GLCNAC2 ALPHA-1,3-GLUCOSYLTRANSFERASE-RELATED"/>
    <property type="match status" value="1"/>
</dbReference>
<evidence type="ECO:0000256" key="11">
    <source>
        <dbReference type="RuleBase" id="RU363110"/>
    </source>
</evidence>
<evidence type="ECO:0000256" key="9">
    <source>
        <dbReference type="ARBA" id="ARBA00023136"/>
    </source>
</evidence>
<evidence type="ECO:0000256" key="6">
    <source>
        <dbReference type="ARBA" id="ARBA00022692"/>
    </source>
</evidence>
<dbReference type="VEuPathDB" id="FungiDB:FUN_002284"/>
<dbReference type="GO" id="GO:0006487">
    <property type="term" value="P:protein N-linked glycosylation"/>
    <property type="evidence" value="ECO:0007669"/>
    <property type="project" value="TreeGrafter"/>
</dbReference>
<feature type="transmembrane region" description="Helical" evidence="11">
    <location>
        <begin position="405"/>
        <end position="428"/>
    </location>
</feature>
<name>A0A2I1GN81_9GLOM</name>
<comment type="subcellular location">
    <subcellularLocation>
        <location evidence="1 11">Endoplasmic reticulum membrane</location>
        <topology evidence="1 11">Multi-pass membrane protein</topology>
    </subcellularLocation>
</comment>
<dbReference type="VEuPathDB" id="FungiDB:FUN_002285"/>
<dbReference type="Pfam" id="PF03155">
    <property type="entry name" value="Alg6_Alg8"/>
    <property type="match status" value="1"/>
</dbReference>
<protein>
    <recommendedName>
        <fullName evidence="11">Alpha-1,3-glucosyltransferase</fullName>
        <ecNumber evidence="11">2.4.1.-</ecNumber>
    </recommendedName>
</protein>
<feature type="transmembrane region" description="Helical" evidence="11">
    <location>
        <begin position="312"/>
        <end position="331"/>
    </location>
</feature>
<proteinExistence type="inferred from homology"/>
<gene>
    <name evidence="12" type="ORF">RhiirA4_437782</name>
</gene>
<evidence type="ECO:0000256" key="3">
    <source>
        <dbReference type="ARBA" id="ARBA00008715"/>
    </source>
</evidence>
<organism evidence="12 13">
    <name type="scientific">Rhizophagus irregularis</name>
    <dbReference type="NCBI Taxonomy" id="588596"/>
    <lineage>
        <taxon>Eukaryota</taxon>
        <taxon>Fungi</taxon>
        <taxon>Fungi incertae sedis</taxon>
        <taxon>Mucoromycota</taxon>
        <taxon>Glomeromycotina</taxon>
        <taxon>Glomeromycetes</taxon>
        <taxon>Glomerales</taxon>
        <taxon>Glomeraceae</taxon>
        <taxon>Rhizophagus</taxon>
    </lineage>
</organism>
<dbReference type="GO" id="GO:0042283">
    <property type="term" value="F:dolichyl pyrophosphate Glc1Man9GlcNAc2 alpha-1,3-glucosyltransferase activity"/>
    <property type="evidence" value="ECO:0007669"/>
    <property type="project" value="UniProtKB-EC"/>
</dbReference>
<feature type="transmembrane region" description="Helical" evidence="11">
    <location>
        <begin position="479"/>
        <end position="500"/>
    </location>
</feature>
<evidence type="ECO:0000256" key="2">
    <source>
        <dbReference type="ARBA" id="ARBA00004922"/>
    </source>
</evidence>
<feature type="transmembrane region" description="Helical" evidence="11">
    <location>
        <begin position="122"/>
        <end position="139"/>
    </location>
</feature>
<sequence>MLKDLIIFSTFVKLLLFPTYRSTDFEVHRNWLAITHSLPISKWYYEDRSEWTLDYPPFFAWFEWILSQFAPLADKEMLRVDNLNYTSDATIYFQRATVILSELVLFYALKKYLTTNNMKNKNLLNILAASIFLNPGILIVDHIHFQYNGFLYGIFLLSLAYAKEGNDLMCGIMFAVLLNFKHIFLYLAPAYFVYLLRHYCFQETSIQGTKKFSLLHFFFLGVSVIIIFLLSFGPFIIMGQLGQVLSRLFPFKRGLCHAYWAPNFWALYSAMDRVLIVFAKRLGWTLNESAIGSITRGLVGDVNFALLPQVKANHTFILTLIFQMASLVKLWKRPSYKNFLVSLILNGYSSFLFGWHVHEKAILLVMIPFSLISADNIALFRSYMILAVSGLYSLFPLLFKLTESTIKIVICLLWFILTFMGILSNLNYKRNNIKKYSRSNESKLSYLIKIIENIYMYGFIILQFFTGIVHQIIYKDGKYPFLPLLSTSIYCAFGVIYSWIRLSVIYFLGKDDENQEVNS</sequence>
<feature type="transmembrane region" description="Helical" evidence="11">
    <location>
        <begin position="338"/>
        <end position="355"/>
    </location>
</feature>
<dbReference type="InterPro" id="IPR004856">
    <property type="entry name" value="Glyco_trans_ALG6/ALG8"/>
</dbReference>
<evidence type="ECO:0000256" key="1">
    <source>
        <dbReference type="ARBA" id="ARBA00004477"/>
    </source>
</evidence>
<evidence type="ECO:0000256" key="5">
    <source>
        <dbReference type="ARBA" id="ARBA00022679"/>
    </source>
</evidence>
<evidence type="ECO:0000256" key="7">
    <source>
        <dbReference type="ARBA" id="ARBA00022824"/>
    </source>
</evidence>
<dbReference type="Proteomes" id="UP000234323">
    <property type="component" value="Unassembled WGS sequence"/>
</dbReference>
<dbReference type="PANTHER" id="PTHR12413">
    <property type="entry name" value="DOLICHYL GLYCOSYLTRANSFERASE"/>
    <property type="match status" value="1"/>
</dbReference>
<evidence type="ECO:0000256" key="8">
    <source>
        <dbReference type="ARBA" id="ARBA00022989"/>
    </source>
</evidence>
<dbReference type="EC" id="2.4.1.-" evidence="11"/>
<feature type="transmembrane region" description="Helical" evidence="11">
    <location>
        <begin position="454"/>
        <end position="473"/>
    </location>
</feature>
<dbReference type="VEuPathDB" id="FungiDB:RhiirFUN_002346"/>
<keyword evidence="7 11" id="KW-0256">Endoplasmic reticulum</keyword>
<dbReference type="AlphaFoldDB" id="A0A2I1GN81"/>
<dbReference type="UniPathway" id="UPA00378"/>
<comment type="catalytic activity">
    <reaction evidence="10">
        <text>an alpha-D-Glc-(1-&gt;3)-alpha-D-Man-(1-&gt;2)-alpha-D-Man-(1-&gt;2)-alpha-D-Man-(1-&gt;3)-[alpha-D-Man-(1-&gt;2)-alpha-D-Man-(1-&gt;3)-[alpha-D-Man-(1-&gt;2)-alpha-D-Man-(1-&gt;6)]-alpha-D-Man-(1-&gt;6)]-beta-D-Man-(1-&gt;4)-beta-D-GlcNAc-(1-&gt;4)-alpha-D-GlcNAc-diphospho-di-trans,poly-cis-dolichol + a di-trans,poly-cis-dolichyl beta-D-glucosyl phosphate = an alpha-D-Glc-(1-&gt;3)-alpha-D-Glc-(1-&gt;3)-alpha-D-Man-(1-&gt;2)-alpha-D-Man-(1-&gt;2)-alpha-D-Man-(1-&gt;3)-[alpha-D-Man-(1-&gt;2)-alpha-D-Man-(1-&gt;3)-[alpha-D-Man-(1-&gt;2)-alpha-D-Man-(1-&gt;6)]-alpha-D-Man-(1-&gt;6)]-beta-D-Man-(1-&gt;4)-beta-D-GlcNAc-(1-&gt;4)-alpha-D-GlcNAc-diphospho-di-trans,poly-cis-dolichol + a di-trans,poly-cis-dolichyl phosphate + H(+)</text>
        <dbReference type="Rhea" id="RHEA:31307"/>
        <dbReference type="Rhea" id="RHEA-COMP:19498"/>
        <dbReference type="Rhea" id="RHEA-COMP:19502"/>
        <dbReference type="Rhea" id="RHEA-COMP:19521"/>
        <dbReference type="Rhea" id="RHEA-COMP:19522"/>
        <dbReference type="ChEBI" id="CHEBI:15378"/>
        <dbReference type="ChEBI" id="CHEBI:57525"/>
        <dbReference type="ChEBI" id="CHEBI:57683"/>
        <dbReference type="ChEBI" id="CHEBI:132521"/>
        <dbReference type="ChEBI" id="CHEBI:132522"/>
        <dbReference type="EC" id="2.4.1.265"/>
    </reaction>
    <physiologicalReaction direction="left-to-right" evidence="10">
        <dbReference type="Rhea" id="RHEA:31308"/>
    </physiologicalReaction>
</comment>
<reference evidence="12 13" key="1">
    <citation type="submission" date="2015-10" db="EMBL/GenBank/DDBJ databases">
        <title>Genome analyses suggest a sexual origin of heterokaryosis in a supposedly ancient asexual fungus.</title>
        <authorList>
            <person name="Ropars J."/>
            <person name="Sedzielewska K."/>
            <person name="Noel J."/>
            <person name="Charron P."/>
            <person name="Farinelli L."/>
            <person name="Marton T."/>
            <person name="Kruger M."/>
            <person name="Pelin A."/>
            <person name="Brachmann A."/>
            <person name="Corradi N."/>
        </authorList>
    </citation>
    <scope>NUCLEOTIDE SEQUENCE [LARGE SCALE GENOMIC DNA]</scope>
    <source>
        <strain evidence="12 13">A4</strain>
    </source>
</reference>
<keyword evidence="13" id="KW-1185">Reference proteome</keyword>
<keyword evidence="6 11" id="KW-0812">Transmembrane</keyword>
<feature type="transmembrane region" description="Helical" evidence="11">
    <location>
        <begin position="214"/>
        <end position="237"/>
    </location>
</feature>
<dbReference type="EMBL" id="LLXI01000599">
    <property type="protein sequence ID" value="PKY48070.1"/>
    <property type="molecule type" value="Genomic_DNA"/>
</dbReference>
<feature type="transmembrane region" description="Helical" evidence="11">
    <location>
        <begin position="174"/>
        <end position="194"/>
    </location>
</feature>
<comment type="pathway">
    <text evidence="2 11">Protein modification; protein glycosylation.</text>
</comment>
<comment type="caution">
    <text evidence="12">The sequence shown here is derived from an EMBL/GenBank/DDBJ whole genome shotgun (WGS) entry which is preliminary data.</text>
</comment>
<keyword evidence="4 11" id="KW-0328">Glycosyltransferase</keyword>